<evidence type="ECO:0000256" key="3">
    <source>
        <dbReference type="ARBA" id="ARBA00022692"/>
    </source>
</evidence>
<sequence length="492" mass="56155">MKKTIYINLNGYAFHIEEDAYDRLSQYLDKIERSFSDPEEAKEIIADIESRIAEIFRSSHPSADEVITLANVEEVIKTMGEPQDIVDEDEVGSQTKEETKRDSDSGYSKRLYRDPDNRVIGGVCGGLGAYFNVDPIVFRAIFLVAFIIYGSSLLPYIILWIVMPKAVTIKQKLEMKGPAGYEKWEQNLKNEYKDISDRFTKSRTYQNFNKDVSETSDKMGYALRKFIGIIGGAIGIVIMVSTLASLVAIILAFTVGYTLFDFSNIGDLYTTIPSYFLYPQEVTLGTISVIIIAGVPLLILFLIGFKLVFKFKTRVGLVALISIVIWIGGWVMLAYTSAKVAKNYSDVEAKYTKVLLEETRSQTIYFKPNENTFTPDYKERLFEINRLDIYASEEKVYVEGDPKIEIKRGPEFQVTIKKSARGSDYSEARKNCDHIEYFWMQKDSIVYIDPIFTLTEGAKIRDQKIQVVFTIPENYKVDIADELDWHVNSNLN</sequence>
<accession>A0AAE3M2P9</accession>
<dbReference type="Proteomes" id="UP001209229">
    <property type="component" value="Unassembled WGS sequence"/>
</dbReference>
<dbReference type="PANTHER" id="PTHR33885">
    <property type="entry name" value="PHAGE SHOCK PROTEIN C"/>
    <property type="match status" value="1"/>
</dbReference>
<keyword evidence="3 7" id="KW-0812">Transmembrane</keyword>
<feature type="region of interest" description="Disordered" evidence="6">
    <location>
        <begin position="83"/>
        <end position="110"/>
    </location>
</feature>
<evidence type="ECO:0000256" key="4">
    <source>
        <dbReference type="ARBA" id="ARBA00022989"/>
    </source>
</evidence>
<feature type="domain" description="Phage shock protein PspC N-terminal" evidence="8">
    <location>
        <begin position="109"/>
        <end position="166"/>
    </location>
</feature>
<evidence type="ECO:0000256" key="1">
    <source>
        <dbReference type="ARBA" id="ARBA00004162"/>
    </source>
</evidence>
<dbReference type="EMBL" id="JAPDPJ010000006">
    <property type="protein sequence ID" value="MCW3785742.1"/>
    <property type="molecule type" value="Genomic_DNA"/>
</dbReference>
<organism evidence="11 12">
    <name type="scientific">Plebeiibacterium sediminum</name>
    <dbReference type="NCBI Taxonomy" id="2992112"/>
    <lineage>
        <taxon>Bacteria</taxon>
        <taxon>Pseudomonadati</taxon>
        <taxon>Bacteroidota</taxon>
        <taxon>Bacteroidia</taxon>
        <taxon>Marinilabiliales</taxon>
        <taxon>Marinilabiliaceae</taxon>
        <taxon>Plebeiibacterium</taxon>
    </lineage>
</organism>
<feature type="transmembrane region" description="Helical" evidence="7">
    <location>
        <begin position="136"/>
        <end position="162"/>
    </location>
</feature>
<evidence type="ECO:0000313" key="12">
    <source>
        <dbReference type="Proteomes" id="UP001209229"/>
    </source>
</evidence>
<dbReference type="Pfam" id="PF22744">
    <property type="entry name" value="Toast-rack_PspC-Cterm"/>
    <property type="match status" value="1"/>
</dbReference>
<proteinExistence type="predicted"/>
<dbReference type="PANTHER" id="PTHR33885:SF3">
    <property type="entry name" value="PHAGE SHOCK PROTEIN C"/>
    <property type="match status" value="1"/>
</dbReference>
<evidence type="ECO:0000256" key="7">
    <source>
        <dbReference type="SAM" id="Phobius"/>
    </source>
</evidence>
<evidence type="ECO:0000256" key="2">
    <source>
        <dbReference type="ARBA" id="ARBA00022475"/>
    </source>
</evidence>
<protein>
    <submittedName>
        <fullName evidence="11">PspC domain-containing protein</fullName>
    </submittedName>
</protein>
<dbReference type="GO" id="GO:0005886">
    <property type="term" value="C:plasma membrane"/>
    <property type="evidence" value="ECO:0007669"/>
    <property type="project" value="UniProtKB-SubCell"/>
</dbReference>
<comment type="subcellular location">
    <subcellularLocation>
        <location evidence="1">Cell membrane</location>
        <topology evidence="1">Single-pass membrane protein</topology>
    </subcellularLocation>
</comment>
<keyword evidence="2" id="KW-1003">Cell membrane</keyword>
<evidence type="ECO:0000259" key="8">
    <source>
        <dbReference type="Pfam" id="PF04024"/>
    </source>
</evidence>
<dbReference type="InterPro" id="IPR007168">
    <property type="entry name" value="Phageshock_PspC_N"/>
</dbReference>
<evidence type="ECO:0000259" key="9">
    <source>
        <dbReference type="Pfam" id="PF22571"/>
    </source>
</evidence>
<dbReference type="InterPro" id="IPR052027">
    <property type="entry name" value="PspC"/>
</dbReference>
<gene>
    <name evidence="11" type="ORF">OM075_04650</name>
</gene>
<keyword evidence="5 7" id="KW-0472">Membrane</keyword>
<name>A0AAE3M2P9_9BACT</name>
<dbReference type="Pfam" id="PF04024">
    <property type="entry name" value="PspC"/>
    <property type="match status" value="1"/>
</dbReference>
<dbReference type="RefSeq" id="WP_301189314.1">
    <property type="nucleotide sequence ID" value="NZ_JAPDPJ010000006.1"/>
</dbReference>
<evidence type="ECO:0000259" key="10">
    <source>
        <dbReference type="Pfam" id="PF22744"/>
    </source>
</evidence>
<dbReference type="AlphaFoldDB" id="A0AAE3M2P9"/>
<keyword evidence="12" id="KW-1185">Reference proteome</keyword>
<dbReference type="Pfam" id="PF22564">
    <property type="entry name" value="HAAS"/>
    <property type="match status" value="1"/>
</dbReference>
<dbReference type="InterPro" id="IPR054321">
    <property type="entry name" value="PspC-rel_TM"/>
</dbReference>
<reference evidence="11" key="1">
    <citation type="submission" date="2022-10" db="EMBL/GenBank/DDBJ databases">
        <authorList>
            <person name="Yu W.X."/>
        </authorList>
    </citation>
    <scope>NUCLEOTIDE SEQUENCE</scope>
    <source>
        <strain evidence="11">AAT</strain>
    </source>
</reference>
<dbReference type="InterPro" id="IPR054319">
    <property type="entry name" value="PspC-rel_ToastRack"/>
</dbReference>
<feature type="transmembrane region" description="Helical" evidence="7">
    <location>
        <begin position="282"/>
        <end position="303"/>
    </location>
</feature>
<keyword evidence="4 7" id="KW-1133">Transmembrane helix</keyword>
<evidence type="ECO:0000256" key="6">
    <source>
        <dbReference type="SAM" id="MobiDB-lite"/>
    </source>
</evidence>
<dbReference type="Pfam" id="PF22571">
    <property type="entry name" value="LiaI-LiaF-TM_PspC"/>
    <property type="match status" value="1"/>
</dbReference>
<feature type="domain" description="PspC-related transmembrane region" evidence="9">
    <location>
        <begin position="206"/>
        <end position="344"/>
    </location>
</feature>
<feature type="domain" description="PspC-related ToastRack" evidence="10">
    <location>
        <begin position="403"/>
        <end position="488"/>
    </location>
</feature>
<feature type="transmembrane region" description="Helical" evidence="7">
    <location>
        <begin position="226"/>
        <end position="253"/>
    </location>
</feature>
<comment type="caution">
    <text evidence="11">The sequence shown here is derived from an EMBL/GenBank/DDBJ whole genome shotgun (WGS) entry which is preliminary data.</text>
</comment>
<evidence type="ECO:0000256" key="5">
    <source>
        <dbReference type="ARBA" id="ARBA00023136"/>
    </source>
</evidence>
<feature type="transmembrane region" description="Helical" evidence="7">
    <location>
        <begin position="315"/>
        <end position="335"/>
    </location>
</feature>
<evidence type="ECO:0000313" key="11">
    <source>
        <dbReference type="EMBL" id="MCW3785742.1"/>
    </source>
</evidence>
<feature type="compositionally biased region" description="Basic and acidic residues" evidence="6">
    <location>
        <begin position="95"/>
        <end position="104"/>
    </location>
</feature>